<organism evidence="1 2">
    <name type="scientific">Chondrus crispus</name>
    <name type="common">Carrageen Irish moss</name>
    <name type="synonym">Polymorpha crispa</name>
    <dbReference type="NCBI Taxonomy" id="2769"/>
    <lineage>
        <taxon>Eukaryota</taxon>
        <taxon>Rhodophyta</taxon>
        <taxon>Florideophyceae</taxon>
        <taxon>Rhodymeniophycidae</taxon>
        <taxon>Gigartinales</taxon>
        <taxon>Gigartinaceae</taxon>
        <taxon>Chondrus</taxon>
    </lineage>
</organism>
<dbReference type="EMBL" id="HG001890">
    <property type="protein sequence ID" value="CDF37963.1"/>
    <property type="molecule type" value="Genomic_DNA"/>
</dbReference>
<dbReference type="Gramene" id="CDF37963">
    <property type="protein sequence ID" value="CDF37963"/>
    <property type="gene ID" value="CHC_T00005962001"/>
</dbReference>
<dbReference type="AlphaFoldDB" id="R7QJQ0"/>
<reference evidence="2" key="1">
    <citation type="journal article" date="2013" name="Proc. Natl. Acad. Sci. U.S.A.">
        <title>Genome structure and metabolic features in the red seaweed Chondrus crispus shed light on evolution of the Archaeplastida.</title>
        <authorList>
            <person name="Collen J."/>
            <person name="Porcel B."/>
            <person name="Carre W."/>
            <person name="Ball S.G."/>
            <person name="Chaparro C."/>
            <person name="Tonon T."/>
            <person name="Barbeyron T."/>
            <person name="Michel G."/>
            <person name="Noel B."/>
            <person name="Valentin K."/>
            <person name="Elias M."/>
            <person name="Artiguenave F."/>
            <person name="Arun A."/>
            <person name="Aury J.M."/>
            <person name="Barbosa-Neto J.F."/>
            <person name="Bothwell J.H."/>
            <person name="Bouget F.Y."/>
            <person name="Brillet L."/>
            <person name="Cabello-Hurtado F."/>
            <person name="Capella-Gutierrez S."/>
            <person name="Charrier B."/>
            <person name="Cladiere L."/>
            <person name="Cock J.M."/>
            <person name="Coelho S.M."/>
            <person name="Colleoni C."/>
            <person name="Czjzek M."/>
            <person name="Da Silva C."/>
            <person name="Delage L."/>
            <person name="Denoeud F."/>
            <person name="Deschamps P."/>
            <person name="Dittami S.M."/>
            <person name="Gabaldon T."/>
            <person name="Gachon C.M."/>
            <person name="Groisillier A."/>
            <person name="Herve C."/>
            <person name="Jabbari K."/>
            <person name="Katinka M."/>
            <person name="Kloareg B."/>
            <person name="Kowalczyk N."/>
            <person name="Labadie K."/>
            <person name="Leblanc C."/>
            <person name="Lopez P.J."/>
            <person name="McLachlan D.H."/>
            <person name="Meslet-Cladiere L."/>
            <person name="Moustafa A."/>
            <person name="Nehr Z."/>
            <person name="Nyvall Collen P."/>
            <person name="Panaud O."/>
            <person name="Partensky F."/>
            <person name="Poulain J."/>
            <person name="Rensing S.A."/>
            <person name="Rousvoal S."/>
            <person name="Samson G."/>
            <person name="Symeonidi A."/>
            <person name="Weissenbach J."/>
            <person name="Zambounis A."/>
            <person name="Wincker P."/>
            <person name="Boyen C."/>
        </authorList>
    </citation>
    <scope>NUCLEOTIDE SEQUENCE [LARGE SCALE GENOMIC DNA]</scope>
    <source>
        <strain evidence="2">cv. Stackhouse</strain>
    </source>
</reference>
<evidence type="ECO:0000313" key="2">
    <source>
        <dbReference type="Proteomes" id="UP000012073"/>
    </source>
</evidence>
<dbReference type="KEGG" id="ccp:CHC_T00005962001"/>
<proteinExistence type="predicted"/>
<gene>
    <name evidence="1" type="ORF">CHC_T00005962001</name>
</gene>
<accession>R7QJQ0</accession>
<sequence length="63" mass="7080">MHFAQKVCPQLVTDGSVNRARQIGHSNELRWRGEDWMPFGISERRVVGAESSPKLRTGEGEGQ</sequence>
<dbReference type="RefSeq" id="XP_005717832.1">
    <property type="nucleotide sequence ID" value="XM_005717775.1"/>
</dbReference>
<protein>
    <submittedName>
        <fullName evidence="1">Uncharacterized protein</fullName>
    </submittedName>
</protein>
<name>R7QJQ0_CHOCR</name>
<keyword evidence="2" id="KW-1185">Reference proteome</keyword>
<dbReference type="Proteomes" id="UP000012073">
    <property type="component" value="Unassembled WGS sequence"/>
</dbReference>
<dbReference type="GeneID" id="17325549"/>
<evidence type="ECO:0000313" key="1">
    <source>
        <dbReference type="EMBL" id="CDF37963.1"/>
    </source>
</evidence>